<keyword evidence="5" id="KW-0804">Transcription</keyword>
<comment type="similarity">
    <text evidence="2 5">Belongs to the GRF family.</text>
</comment>
<evidence type="ECO:0000259" key="7">
    <source>
        <dbReference type="PROSITE" id="PS51666"/>
    </source>
</evidence>
<dbReference type="PROSITE" id="PS51667">
    <property type="entry name" value="WRC"/>
    <property type="match status" value="1"/>
</dbReference>
<feature type="short sequence motif" description="Bipartite nuclear localization signal" evidence="4">
    <location>
        <begin position="180"/>
        <end position="190"/>
    </location>
</feature>
<dbReference type="InterPro" id="IPR031137">
    <property type="entry name" value="GRF"/>
</dbReference>
<evidence type="ECO:0000259" key="8">
    <source>
        <dbReference type="PROSITE" id="PS51667"/>
    </source>
</evidence>
<dbReference type="GO" id="GO:0006351">
    <property type="term" value="P:DNA-templated transcription"/>
    <property type="evidence" value="ECO:0007669"/>
    <property type="project" value="UniProtKB-UniRule"/>
</dbReference>
<reference evidence="9 10" key="1">
    <citation type="journal article" date="2021" name="Nat. Commun.">
        <title>Incipient diploidization of the medicinal plant Perilla within 10,000 years.</title>
        <authorList>
            <person name="Zhang Y."/>
            <person name="Shen Q."/>
            <person name="Leng L."/>
            <person name="Zhang D."/>
            <person name="Chen S."/>
            <person name="Shi Y."/>
            <person name="Ning Z."/>
            <person name="Chen S."/>
        </authorList>
    </citation>
    <scope>NUCLEOTIDE SEQUENCE [LARGE SCALE GENOMIC DNA]</scope>
    <source>
        <strain evidence="10">cv. PC099</strain>
    </source>
</reference>
<keyword evidence="10" id="KW-1185">Reference proteome</keyword>
<protein>
    <recommendedName>
        <fullName evidence="5">Growth-regulating factor</fullName>
    </recommendedName>
</protein>
<comment type="caution">
    <text evidence="9">The sequence shown here is derived from an EMBL/GenBank/DDBJ whole genome shotgun (WGS) entry which is preliminary data.</text>
</comment>
<dbReference type="PANTHER" id="PTHR31602:SF101">
    <property type="entry name" value="GROWTH-REGULATING FACTOR 7"/>
    <property type="match status" value="1"/>
</dbReference>
<dbReference type="PANTHER" id="PTHR31602">
    <property type="entry name" value="GROWTH-REGULATING FACTOR 5"/>
    <property type="match status" value="1"/>
</dbReference>
<keyword evidence="5" id="KW-0010">Activator</keyword>
<organism evidence="9 10">
    <name type="scientific">Perilla frutescens var. hirtella</name>
    <name type="common">Perilla citriodora</name>
    <name type="synonym">Perilla setoyensis</name>
    <dbReference type="NCBI Taxonomy" id="608512"/>
    <lineage>
        <taxon>Eukaryota</taxon>
        <taxon>Viridiplantae</taxon>
        <taxon>Streptophyta</taxon>
        <taxon>Embryophyta</taxon>
        <taxon>Tracheophyta</taxon>
        <taxon>Spermatophyta</taxon>
        <taxon>Magnoliopsida</taxon>
        <taxon>eudicotyledons</taxon>
        <taxon>Gunneridae</taxon>
        <taxon>Pentapetalae</taxon>
        <taxon>asterids</taxon>
        <taxon>lamiids</taxon>
        <taxon>Lamiales</taxon>
        <taxon>Lamiaceae</taxon>
        <taxon>Nepetoideae</taxon>
        <taxon>Elsholtzieae</taxon>
        <taxon>Perilla</taxon>
    </lineage>
</organism>
<dbReference type="AlphaFoldDB" id="A0AAD4NXM4"/>
<feature type="short sequence motif" description="Bipartite nuclear localization signal" evidence="4">
    <location>
        <begin position="208"/>
        <end position="215"/>
    </location>
</feature>
<dbReference type="GO" id="GO:0005634">
    <property type="term" value="C:nucleus"/>
    <property type="evidence" value="ECO:0007669"/>
    <property type="project" value="UniProtKB-SubCell"/>
</dbReference>
<keyword evidence="3 4" id="KW-0539">Nucleus</keyword>
<feature type="domain" description="WRC" evidence="8">
    <location>
        <begin position="175"/>
        <end position="219"/>
    </location>
</feature>
<comment type="domain">
    <text evidence="5">The QLQ domain and WRC domain may be involved in protein-protein interaction and DNA-binding, respectively.</text>
</comment>
<dbReference type="SMART" id="SM00951">
    <property type="entry name" value="QLQ"/>
    <property type="match status" value="1"/>
</dbReference>
<keyword evidence="5" id="KW-0805">Transcription regulation</keyword>
<comment type="subcellular location">
    <subcellularLocation>
        <location evidence="1 4 5">Nucleus</location>
    </subcellularLocation>
</comment>
<evidence type="ECO:0000256" key="6">
    <source>
        <dbReference type="SAM" id="MobiDB-lite"/>
    </source>
</evidence>
<dbReference type="GO" id="GO:0006355">
    <property type="term" value="P:regulation of DNA-templated transcription"/>
    <property type="evidence" value="ECO:0007669"/>
    <property type="project" value="InterPro"/>
</dbReference>
<proteinExistence type="inferred from homology"/>
<dbReference type="Pfam" id="PF08879">
    <property type="entry name" value="WRC"/>
    <property type="match status" value="1"/>
</dbReference>
<evidence type="ECO:0000256" key="2">
    <source>
        <dbReference type="ARBA" id="ARBA00008122"/>
    </source>
</evidence>
<evidence type="ECO:0000256" key="3">
    <source>
        <dbReference type="ARBA" id="ARBA00023242"/>
    </source>
</evidence>
<feature type="compositionally biased region" description="Gly residues" evidence="6">
    <location>
        <begin position="39"/>
        <end position="54"/>
    </location>
</feature>
<evidence type="ECO:0000256" key="1">
    <source>
        <dbReference type="ARBA" id="ARBA00004123"/>
    </source>
</evidence>
<accession>A0AAD4NXM4</accession>
<evidence type="ECO:0000256" key="5">
    <source>
        <dbReference type="RuleBase" id="RU367127"/>
    </source>
</evidence>
<sequence>MNEFGILESKSSLNSGDDVLRFKKMMGFDRQQNDLGRPFDGGGGRGGGGGGGGPNNRNSGGATEAVGHTYGDDVSSSRIGGENFATTNSQPFDIFAAAYSTTPYKSPEEMAASAAFPFTFAQWKELERQAMIYKCMISSVPVPPDLLFPPSRNYSAAALDSPASLYNVRYSRNGDLEPGRCKRTDGKKWRCSRDVAPLQKYCERHLHRGRPRSRKPVEVKNNGENLKKTRIEQSHVPNSTVSAQHVAAGNDKPLLLFNAKNDLSISAASSYKGPNRDLSLMMEREMVVMDGTDHRWQHLSEANMGFVNVESSVYGSSSLFHQGYVEQQPFNVLPYSNFSAPTGFIDAWSINNLESSNSANAESSLTNHGNLSPSLSLSIAMAAGDIADQEMGSIECCDEQSAHDSRWISPVCWEPFAQGGPLAEALQPGLVSITGCKDLASPRDSISAPTTTVSSPTGVLHRTLFSHSDGSVCNSPTPAAPTSEIAFQQLN</sequence>
<feature type="region of interest" description="Disordered" evidence="6">
    <location>
        <begin position="31"/>
        <end position="73"/>
    </location>
</feature>
<comment type="function">
    <text evidence="5">Transcription activator.</text>
</comment>
<dbReference type="InterPro" id="IPR014977">
    <property type="entry name" value="WRC_dom"/>
</dbReference>
<evidence type="ECO:0000256" key="4">
    <source>
        <dbReference type="PROSITE-ProRule" id="PRU01002"/>
    </source>
</evidence>
<dbReference type="PROSITE" id="PS51666">
    <property type="entry name" value="QLQ"/>
    <property type="match status" value="1"/>
</dbReference>
<dbReference type="GO" id="GO:0005524">
    <property type="term" value="F:ATP binding"/>
    <property type="evidence" value="ECO:0007669"/>
    <property type="project" value="UniProtKB-UniRule"/>
</dbReference>
<dbReference type="Proteomes" id="UP001190926">
    <property type="component" value="Unassembled WGS sequence"/>
</dbReference>
<name>A0AAD4NXM4_PERFH</name>
<dbReference type="EMBL" id="SDAM02029562">
    <property type="protein sequence ID" value="KAH6756273.1"/>
    <property type="molecule type" value="Genomic_DNA"/>
</dbReference>
<dbReference type="GO" id="GO:0099402">
    <property type="term" value="P:plant organ development"/>
    <property type="evidence" value="ECO:0007669"/>
    <property type="project" value="UniProtKB-ARBA"/>
</dbReference>
<dbReference type="InterPro" id="IPR014978">
    <property type="entry name" value="Gln-Leu-Gln_QLQ"/>
</dbReference>
<gene>
    <name evidence="9" type="ORF">C2S53_003693</name>
</gene>
<feature type="domain" description="QLQ" evidence="7">
    <location>
        <begin position="117"/>
        <end position="152"/>
    </location>
</feature>
<evidence type="ECO:0000313" key="9">
    <source>
        <dbReference type="EMBL" id="KAH6756273.1"/>
    </source>
</evidence>
<evidence type="ECO:0000313" key="10">
    <source>
        <dbReference type="Proteomes" id="UP001190926"/>
    </source>
</evidence>
<dbReference type="Pfam" id="PF08880">
    <property type="entry name" value="QLQ"/>
    <property type="match status" value="1"/>
</dbReference>